<dbReference type="SUPFAM" id="SSF54171">
    <property type="entry name" value="DNA-binding domain"/>
    <property type="match status" value="1"/>
</dbReference>
<feature type="compositionally biased region" description="Polar residues" evidence="6">
    <location>
        <begin position="794"/>
        <end position="817"/>
    </location>
</feature>
<dbReference type="KEGG" id="gtt:GUITHDRAFT_122588"/>
<reference evidence="10" key="2">
    <citation type="submission" date="2012-11" db="EMBL/GenBank/DDBJ databases">
        <authorList>
            <person name="Kuo A."/>
            <person name="Curtis B.A."/>
            <person name="Tanifuji G."/>
            <person name="Burki F."/>
            <person name="Gruber A."/>
            <person name="Irimia M."/>
            <person name="Maruyama S."/>
            <person name="Arias M.C."/>
            <person name="Ball S.G."/>
            <person name="Gile G.H."/>
            <person name="Hirakawa Y."/>
            <person name="Hopkins J.F."/>
            <person name="Rensing S.A."/>
            <person name="Schmutz J."/>
            <person name="Symeonidi A."/>
            <person name="Elias M."/>
            <person name="Eveleigh R.J."/>
            <person name="Herman E.K."/>
            <person name="Klute M.J."/>
            <person name="Nakayama T."/>
            <person name="Obornik M."/>
            <person name="Reyes-Prieto A."/>
            <person name="Armbrust E.V."/>
            <person name="Aves S.J."/>
            <person name="Beiko R.G."/>
            <person name="Coutinho P."/>
            <person name="Dacks J.B."/>
            <person name="Durnford D.G."/>
            <person name="Fast N.M."/>
            <person name="Green B.R."/>
            <person name="Grisdale C."/>
            <person name="Hempe F."/>
            <person name="Henrissat B."/>
            <person name="Hoppner M.P."/>
            <person name="Ishida K.-I."/>
            <person name="Kim E."/>
            <person name="Koreny L."/>
            <person name="Kroth P.G."/>
            <person name="Liu Y."/>
            <person name="Malik S.-B."/>
            <person name="Maier U.G."/>
            <person name="McRose D."/>
            <person name="Mock T."/>
            <person name="Neilson J.A."/>
            <person name="Onodera N.T."/>
            <person name="Poole A.M."/>
            <person name="Pritham E.J."/>
            <person name="Richards T.A."/>
            <person name="Rocap G."/>
            <person name="Roy S.W."/>
            <person name="Sarai C."/>
            <person name="Schaack S."/>
            <person name="Shirato S."/>
            <person name="Slamovits C.H."/>
            <person name="Spencer D.F."/>
            <person name="Suzuki S."/>
            <person name="Worden A.Z."/>
            <person name="Zauner S."/>
            <person name="Barry K."/>
            <person name="Bell C."/>
            <person name="Bharti A.K."/>
            <person name="Crow J.A."/>
            <person name="Grimwood J."/>
            <person name="Kramer R."/>
            <person name="Lindquist E."/>
            <person name="Lucas S."/>
            <person name="Salamov A."/>
            <person name="McFadden G.I."/>
            <person name="Lane C.E."/>
            <person name="Keeling P.J."/>
            <person name="Gray M.W."/>
            <person name="Grigoriev I.V."/>
            <person name="Archibald J.M."/>
        </authorList>
    </citation>
    <scope>NUCLEOTIDE SEQUENCE</scope>
    <source>
        <strain evidence="10">CCMP2712</strain>
    </source>
</reference>
<feature type="compositionally biased region" description="Basic and acidic residues" evidence="6">
    <location>
        <begin position="121"/>
        <end position="140"/>
    </location>
</feature>
<accession>L1I537</accession>
<dbReference type="RefSeq" id="XP_005818187.1">
    <property type="nucleotide sequence ID" value="XM_005818130.1"/>
</dbReference>
<feature type="compositionally biased region" description="Polar residues" evidence="6">
    <location>
        <begin position="715"/>
        <end position="725"/>
    </location>
</feature>
<feature type="domain" description="AP2/ERF" evidence="7">
    <location>
        <begin position="355"/>
        <end position="415"/>
    </location>
</feature>
<dbReference type="eggNOG" id="ENOG502QQAC">
    <property type="taxonomic scope" value="Eukaryota"/>
</dbReference>
<dbReference type="Gene3D" id="3.30.730.10">
    <property type="entry name" value="AP2/ERF domain"/>
    <property type="match status" value="1"/>
</dbReference>
<dbReference type="GO" id="GO:0005634">
    <property type="term" value="C:nucleus"/>
    <property type="evidence" value="ECO:0007669"/>
    <property type="project" value="UniProtKB-SubCell"/>
</dbReference>
<feature type="region of interest" description="Disordered" evidence="6">
    <location>
        <begin position="94"/>
        <end position="156"/>
    </location>
</feature>
<feature type="compositionally biased region" description="Basic and acidic residues" evidence="6">
    <location>
        <begin position="575"/>
        <end position="637"/>
    </location>
</feature>
<keyword evidence="3" id="KW-0238">DNA-binding</keyword>
<evidence type="ECO:0000313" key="9">
    <source>
        <dbReference type="EnsemblProtists" id="EKX31207"/>
    </source>
</evidence>
<feature type="compositionally biased region" description="Basic and acidic residues" evidence="6">
    <location>
        <begin position="458"/>
        <end position="473"/>
    </location>
</feature>
<dbReference type="GO" id="GO:0003700">
    <property type="term" value="F:DNA-binding transcription factor activity"/>
    <property type="evidence" value="ECO:0007669"/>
    <property type="project" value="InterPro"/>
</dbReference>
<dbReference type="OMA" id="QWGVVIP"/>
<dbReference type="GeneID" id="17287926"/>
<dbReference type="EnsemblProtists" id="EKX31207">
    <property type="protein sequence ID" value="EKX31207"/>
    <property type="gene ID" value="GUITHDRAFT_122588"/>
</dbReference>
<dbReference type="InterPro" id="IPR001471">
    <property type="entry name" value="AP2/ERF_dom"/>
</dbReference>
<feature type="compositionally biased region" description="Polar residues" evidence="6">
    <location>
        <begin position="861"/>
        <end position="877"/>
    </location>
</feature>
<name>L1I537_GUITC</name>
<feature type="region of interest" description="Disordered" evidence="6">
    <location>
        <begin position="746"/>
        <end position="848"/>
    </location>
</feature>
<comment type="subcellular location">
    <subcellularLocation>
        <location evidence="1">Nucleus</location>
    </subcellularLocation>
</comment>
<feature type="compositionally biased region" description="Basic and acidic residues" evidence="6">
    <location>
        <begin position="481"/>
        <end position="490"/>
    </location>
</feature>
<dbReference type="InterPro" id="IPR013083">
    <property type="entry name" value="Znf_RING/FYVE/PHD"/>
</dbReference>
<sequence>MLQALAGGRAFVRMAEREPIPHDKMQGLAWEQMQRERAFSIWQEWEESDIESALMVMQSLMTAGIEAFEQDDIMKVLNECGWDKNEAFTKLKSMHAERQGRGKKQKVEVLDPLPSSSSRQPVEHVSTKEVQAKDSEDGHRSGTSGGKDRKRKEHEEEFKIGQLIEAKYRGGKKMYPGIISAIWPGGKYNITYDDGDREFGVDKKMIRLCRDYDWCKKQELNVLEVGERVYGRWNHSKGEKLWYLGKVVQVESTEGGGRYTIQYDDGDREPNVKRMNLQTAEERKNASVHCAPAMSTGVVQEASAELDDGVMCELEGLFSRSVRKKRTIFNAANEDEEGDDGTKKRKRKRVKEQSDFIGVKRLLEGVKRGRKWEAFIEVEQEKHRLGAYKEEREAARAYDMAAMRFFGTSAMLNFASSRKGYEPTPELEDVLEEIRGLYKVKVKEEEEEGGEANMDARVANERTKIQDDSKKISEATTKVTGRKEEEQNLKDREEKKNLIIDDDDDLCLSEEIPLAKLYSKKSLREVEEKAEAKEPRSESKSDDVSGKMAGKKSAKNQDEDKEGKSDEAMNPQKLQKNELKEMREMKEKKERKDEKDDDEKKEAKEESEKRIVTVKAMKDMKDKDVSSKHVTKLKDLSKVNGVQIKKLPREEKKENAFKRDETKSNHSNKPHEKEAKQKRKLRLQVESDDDDQVMSVNTKKTVKIDKKNPFKEKTAVQQGGTNVEQVMNDRATTAVKDVQETMLSATVLQGKKSKKNNSEGQLSETSKTHLGNQGGKGSARREGEEKIAQDKTTKGSTQPETEMNPEGSLQSKTNVNPDRTKPKEREIKLSTKSALKGKISSSKTFEQNDVTIAFEKTHEISTTLLETDPTSSENKSVQQREVDTSMSNPAQVSVSTSSQAPQSNKQDDCSIPTDVKIPSQPDGSLPSREVFLSLLDPISNELMTHPCKGAECSHQSCFDKPSFLKSKKVNIPNEKKWESNIKTVIR</sequence>
<evidence type="ECO:0000259" key="7">
    <source>
        <dbReference type="PROSITE" id="PS51032"/>
    </source>
</evidence>
<proteinExistence type="predicted"/>
<dbReference type="AlphaFoldDB" id="L1I537"/>
<reference evidence="9" key="3">
    <citation type="submission" date="2016-03" db="UniProtKB">
        <authorList>
            <consortium name="EnsemblProtists"/>
        </authorList>
    </citation>
    <scope>IDENTIFICATION</scope>
</reference>
<evidence type="ECO:0000256" key="6">
    <source>
        <dbReference type="SAM" id="MobiDB-lite"/>
    </source>
</evidence>
<dbReference type="HOGENOM" id="CLU_302574_0_0_1"/>
<keyword evidence="10" id="KW-1185">Reference proteome</keyword>
<feature type="region of interest" description="Disordered" evidence="6">
    <location>
        <begin position="444"/>
        <end position="490"/>
    </location>
</feature>
<dbReference type="OrthoDB" id="76557at2759"/>
<evidence type="ECO:0000256" key="3">
    <source>
        <dbReference type="ARBA" id="ARBA00023125"/>
    </source>
</evidence>
<keyword evidence="5" id="KW-0539">Nucleus</keyword>
<feature type="compositionally biased region" description="Basic and acidic residues" evidence="6">
    <location>
        <begin position="702"/>
        <end position="714"/>
    </location>
</feature>
<dbReference type="SMART" id="SM00333">
    <property type="entry name" value="TUDOR"/>
    <property type="match status" value="2"/>
</dbReference>
<dbReference type="InterPro" id="IPR002999">
    <property type="entry name" value="Tudor"/>
</dbReference>
<evidence type="ECO:0000313" key="8">
    <source>
        <dbReference type="EMBL" id="EKX31207.1"/>
    </source>
</evidence>
<keyword evidence="4" id="KW-0804">Transcription</keyword>
<dbReference type="PaxDb" id="55529-EKX31207"/>
<dbReference type="CDD" id="cd04508">
    <property type="entry name" value="Tudor_SF"/>
    <property type="match status" value="1"/>
</dbReference>
<evidence type="ECO:0000256" key="5">
    <source>
        <dbReference type="ARBA" id="ARBA00023242"/>
    </source>
</evidence>
<evidence type="ECO:0000313" key="10">
    <source>
        <dbReference type="Proteomes" id="UP000011087"/>
    </source>
</evidence>
<dbReference type="InterPro" id="IPR016177">
    <property type="entry name" value="DNA-bd_dom_sf"/>
</dbReference>
<dbReference type="Gene3D" id="2.30.30.140">
    <property type="match status" value="2"/>
</dbReference>
<feature type="region of interest" description="Disordered" evidence="6">
    <location>
        <begin position="861"/>
        <end position="924"/>
    </location>
</feature>
<dbReference type="GO" id="GO:0003677">
    <property type="term" value="F:DNA binding"/>
    <property type="evidence" value="ECO:0007669"/>
    <property type="project" value="UniProtKB-KW"/>
</dbReference>
<protein>
    <recommendedName>
        <fullName evidence="7">AP2/ERF domain-containing protein</fullName>
    </recommendedName>
</protein>
<feature type="compositionally biased region" description="Polar residues" evidence="6">
    <location>
        <begin position="839"/>
        <end position="848"/>
    </location>
</feature>
<feature type="compositionally biased region" description="Basic and acidic residues" evidence="6">
    <location>
        <begin position="647"/>
        <end position="675"/>
    </location>
</feature>
<dbReference type="Gene3D" id="3.30.40.10">
    <property type="entry name" value="Zinc/RING finger domain, C3HC4 (zinc finger)"/>
    <property type="match status" value="1"/>
</dbReference>
<feature type="region of interest" description="Disordered" evidence="6">
    <location>
        <begin position="518"/>
        <end position="728"/>
    </location>
</feature>
<dbReference type="EMBL" id="JH993330">
    <property type="protein sequence ID" value="EKX31207.1"/>
    <property type="molecule type" value="Genomic_DNA"/>
</dbReference>
<feature type="compositionally biased region" description="Basic and acidic residues" evidence="6">
    <location>
        <begin position="779"/>
        <end position="793"/>
    </location>
</feature>
<feature type="compositionally biased region" description="Basic and acidic residues" evidence="6">
    <location>
        <begin position="818"/>
        <end position="829"/>
    </location>
</feature>
<feature type="compositionally biased region" description="Basic and acidic residues" evidence="6">
    <location>
        <begin position="522"/>
        <end position="545"/>
    </location>
</feature>
<feature type="compositionally biased region" description="Basic and acidic residues" evidence="6">
    <location>
        <begin position="94"/>
        <end position="109"/>
    </location>
</feature>
<feature type="compositionally biased region" description="Basic and acidic residues" evidence="6">
    <location>
        <begin position="555"/>
        <end position="567"/>
    </location>
</feature>
<dbReference type="SMART" id="SM00380">
    <property type="entry name" value="AP2"/>
    <property type="match status" value="1"/>
</dbReference>
<gene>
    <name evidence="8" type="ORF">GUITHDRAFT_122588</name>
</gene>
<evidence type="ECO:0000256" key="1">
    <source>
        <dbReference type="ARBA" id="ARBA00004123"/>
    </source>
</evidence>
<evidence type="ECO:0000256" key="4">
    <source>
        <dbReference type="ARBA" id="ARBA00023163"/>
    </source>
</evidence>
<organism evidence="8">
    <name type="scientific">Guillardia theta (strain CCMP2712)</name>
    <name type="common">Cryptophyte</name>
    <dbReference type="NCBI Taxonomy" id="905079"/>
    <lineage>
        <taxon>Eukaryota</taxon>
        <taxon>Cryptophyceae</taxon>
        <taxon>Pyrenomonadales</taxon>
        <taxon>Geminigeraceae</taxon>
        <taxon>Guillardia</taxon>
    </lineage>
</organism>
<dbReference type="CDD" id="cd00018">
    <property type="entry name" value="AP2"/>
    <property type="match status" value="1"/>
</dbReference>
<feature type="compositionally biased region" description="Polar residues" evidence="6">
    <location>
        <begin position="758"/>
        <end position="771"/>
    </location>
</feature>
<dbReference type="InterPro" id="IPR036955">
    <property type="entry name" value="AP2/ERF_dom_sf"/>
</dbReference>
<reference evidence="8 10" key="1">
    <citation type="journal article" date="2012" name="Nature">
        <title>Algal genomes reveal evolutionary mosaicism and the fate of nucleomorphs.</title>
        <authorList>
            <consortium name="DOE Joint Genome Institute"/>
            <person name="Curtis B.A."/>
            <person name="Tanifuji G."/>
            <person name="Burki F."/>
            <person name="Gruber A."/>
            <person name="Irimia M."/>
            <person name="Maruyama S."/>
            <person name="Arias M.C."/>
            <person name="Ball S.G."/>
            <person name="Gile G.H."/>
            <person name="Hirakawa Y."/>
            <person name="Hopkins J.F."/>
            <person name="Kuo A."/>
            <person name="Rensing S.A."/>
            <person name="Schmutz J."/>
            <person name="Symeonidi A."/>
            <person name="Elias M."/>
            <person name="Eveleigh R.J."/>
            <person name="Herman E.K."/>
            <person name="Klute M.J."/>
            <person name="Nakayama T."/>
            <person name="Obornik M."/>
            <person name="Reyes-Prieto A."/>
            <person name="Armbrust E.V."/>
            <person name="Aves S.J."/>
            <person name="Beiko R.G."/>
            <person name="Coutinho P."/>
            <person name="Dacks J.B."/>
            <person name="Durnford D.G."/>
            <person name="Fast N.M."/>
            <person name="Green B.R."/>
            <person name="Grisdale C.J."/>
            <person name="Hempel F."/>
            <person name="Henrissat B."/>
            <person name="Hoppner M.P."/>
            <person name="Ishida K."/>
            <person name="Kim E."/>
            <person name="Koreny L."/>
            <person name="Kroth P.G."/>
            <person name="Liu Y."/>
            <person name="Malik S.B."/>
            <person name="Maier U.G."/>
            <person name="McRose D."/>
            <person name="Mock T."/>
            <person name="Neilson J.A."/>
            <person name="Onodera N.T."/>
            <person name="Poole A.M."/>
            <person name="Pritham E.J."/>
            <person name="Richards T.A."/>
            <person name="Rocap G."/>
            <person name="Roy S.W."/>
            <person name="Sarai C."/>
            <person name="Schaack S."/>
            <person name="Shirato S."/>
            <person name="Slamovits C.H."/>
            <person name="Spencer D.F."/>
            <person name="Suzuki S."/>
            <person name="Worden A.Z."/>
            <person name="Zauner S."/>
            <person name="Barry K."/>
            <person name="Bell C."/>
            <person name="Bharti A.K."/>
            <person name="Crow J.A."/>
            <person name="Grimwood J."/>
            <person name="Kramer R."/>
            <person name="Lindquist E."/>
            <person name="Lucas S."/>
            <person name="Salamov A."/>
            <person name="McFadden G.I."/>
            <person name="Lane C.E."/>
            <person name="Keeling P.J."/>
            <person name="Gray M.W."/>
            <person name="Grigoriev I.V."/>
            <person name="Archibald J.M."/>
        </authorList>
    </citation>
    <scope>NUCLEOTIDE SEQUENCE</scope>
    <source>
        <strain evidence="8 10">CCMP2712</strain>
    </source>
</reference>
<dbReference type="PROSITE" id="PS51032">
    <property type="entry name" value="AP2_ERF"/>
    <property type="match status" value="1"/>
</dbReference>
<keyword evidence="2" id="KW-0805">Transcription regulation</keyword>
<evidence type="ECO:0000256" key="2">
    <source>
        <dbReference type="ARBA" id="ARBA00023015"/>
    </source>
</evidence>
<dbReference type="Proteomes" id="UP000011087">
    <property type="component" value="Unassembled WGS sequence"/>
</dbReference>
<feature type="compositionally biased region" description="Polar residues" evidence="6">
    <location>
        <begin position="884"/>
        <end position="904"/>
    </location>
</feature>